<protein>
    <submittedName>
        <fullName evidence="1">Uncharacterized protein</fullName>
    </submittedName>
</protein>
<organism evidence="1 2">
    <name type="scientific">Euplotes crassus</name>
    <dbReference type="NCBI Taxonomy" id="5936"/>
    <lineage>
        <taxon>Eukaryota</taxon>
        <taxon>Sar</taxon>
        <taxon>Alveolata</taxon>
        <taxon>Ciliophora</taxon>
        <taxon>Intramacronucleata</taxon>
        <taxon>Spirotrichea</taxon>
        <taxon>Hypotrichia</taxon>
        <taxon>Euplotida</taxon>
        <taxon>Euplotidae</taxon>
        <taxon>Moneuplotes</taxon>
    </lineage>
</organism>
<proteinExistence type="predicted"/>
<dbReference type="EMBL" id="CAMPGE010027814">
    <property type="protein sequence ID" value="CAI2385409.1"/>
    <property type="molecule type" value="Genomic_DNA"/>
</dbReference>
<accession>A0AAD1Y6I1</accession>
<comment type="caution">
    <text evidence="1">The sequence shown here is derived from an EMBL/GenBank/DDBJ whole genome shotgun (WGS) entry which is preliminary data.</text>
</comment>
<evidence type="ECO:0000313" key="2">
    <source>
        <dbReference type="Proteomes" id="UP001295684"/>
    </source>
</evidence>
<dbReference type="AlphaFoldDB" id="A0AAD1Y6I1"/>
<name>A0AAD1Y6I1_EUPCR</name>
<keyword evidence="2" id="KW-1185">Reference proteome</keyword>
<evidence type="ECO:0000313" key="1">
    <source>
        <dbReference type="EMBL" id="CAI2385409.1"/>
    </source>
</evidence>
<gene>
    <name evidence="1" type="ORF">ECRASSUSDP1_LOCUS26971</name>
</gene>
<reference evidence="1" key="1">
    <citation type="submission" date="2023-07" db="EMBL/GenBank/DDBJ databases">
        <authorList>
            <consortium name="AG Swart"/>
            <person name="Singh M."/>
            <person name="Singh A."/>
            <person name="Seah K."/>
            <person name="Emmerich C."/>
        </authorList>
    </citation>
    <scope>NUCLEOTIDE SEQUENCE</scope>
    <source>
        <strain evidence="1">DP1</strain>
    </source>
</reference>
<dbReference type="Proteomes" id="UP001295684">
    <property type="component" value="Unassembled WGS sequence"/>
</dbReference>
<sequence length="600" mass="70132">MEKTSPLVNLLDKISNCSNILPYYGYLDQCRNLAKNLCKSTREMWEENIPGFSGNLLKNQIRKIVIKNSFKKIHADMLLRNDNYTVFKLDLNLDTVSSLDAFIYFYKSLRFPELVKIDKIKVKPGDDKVVLENIYEILLYSDIELREENIQTYAKFNSNQKYQVPFMHEAYFNLALNTERAYSLSVRPPEDILLRTTLYAKKLNVHIDSQTPDELELEINDQLKESVNHLRVIFKDEVPIKTPTNTISQLKDLLGNITLLELEYNIYIDAHACYHIDSVNKKWSPDIIKFNSIGGSVIGKAVLKEMNKKVPTIFYATEANKKLSAIQAETISFSWTDIDDFKIIPQHEFTVFYSLNSINFKNILKETQDNEWFTEVEKYRKQGKVSIEHECCFFIIPNEFISEFNMQGVTPPLCCQEEFKVNIKTIKHLEYLLYDDEINTEIWNSSCYFNVSLSGELRKHFTNEYCEEYFTSIQKINKLFTKLFERKLTSLEIAFPLDSESIEYIALILPTDSLGCRYLSHFYAKIEKPDYLKSLLDSIRDSSIETGALQCQFKLQDMVPPLDSSEWYNTFITEKPFFKIEFFPFFGDIVEFSNNIKVIA</sequence>